<evidence type="ECO:0000256" key="2">
    <source>
        <dbReference type="ARBA" id="ARBA00008668"/>
    </source>
</evidence>
<keyword evidence="7" id="KW-0443">Lipid metabolism</keyword>
<evidence type="ECO:0000256" key="6">
    <source>
        <dbReference type="ARBA" id="ARBA00022963"/>
    </source>
</evidence>
<comment type="subcellular location">
    <subcellularLocation>
        <location evidence="1">Secreted</location>
    </subcellularLocation>
</comment>
<feature type="chain" id="PRO_5019025315" evidence="8">
    <location>
        <begin position="28"/>
        <end position="132"/>
    </location>
</feature>
<keyword evidence="6" id="KW-0442">Lipid degradation</keyword>
<keyword evidence="3" id="KW-0964">Secreted</keyword>
<evidence type="ECO:0000256" key="8">
    <source>
        <dbReference type="SAM" id="SignalP"/>
    </source>
</evidence>
<accession>A0A438E523</accession>
<dbReference type="GO" id="GO:0016787">
    <property type="term" value="F:hydrolase activity"/>
    <property type="evidence" value="ECO:0007669"/>
    <property type="project" value="UniProtKB-KW"/>
</dbReference>
<comment type="similarity">
    <text evidence="2">Belongs to the 'GDSL' lipolytic enzyme family.</text>
</comment>
<gene>
    <name evidence="9" type="primary">VvCHDh000641_2</name>
    <name evidence="9" type="ORF">CK203_079901</name>
</gene>
<dbReference type="EMBL" id="QGNW01001393">
    <property type="protein sequence ID" value="RVW42772.1"/>
    <property type="molecule type" value="Genomic_DNA"/>
</dbReference>
<dbReference type="PANTHER" id="PTHR45650">
    <property type="entry name" value="GDSL-LIKE LIPASE/ACYLHYDROLASE-RELATED"/>
    <property type="match status" value="1"/>
</dbReference>
<protein>
    <submittedName>
        <fullName evidence="9">GDSL esterase/lipase</fullName>
    </submittedName>
</protein>
<dbReference type="PANTHER" id="PTHR45650:SF80">
    <property type="entry name" value="FINGER PROTEIN, PUTATIVE-RELATED"/>
    <property type="match status" value="1"/>
</dbReference>
<evidence type="ECO:0000256" key="3">
    <source>
        <dbReference type="ARBA" id="ARBA00022525"/>
    </source>
</evidence>
<sequence>MKESYYCNPAICCFLFILFSVSGSVHGRHDRGQVVPCFFIFGASSFDNGNNNALPTLVKSNYPPYGIDFPAGPTGRFSNGRNIVDIISEFLGFEDYIPSFASTVGGEDILKGVNYASGDRGFELKPDSMMYI</sequence>
<proteinExistence type="inferred from homology"/>
<evidence type="ECO:0000256" key="7">
    <source>
        <dbReference type="ARBA" id="ARBA00023098"/>
    </source>
</evidence>
<dbReference type="InterPro" id="IPR036514">
    <property type="entry name" value="SGNH_hydro_sf"/>
</dbReference>
<keyword evidence="5" id="KW-0378">Hydrolase</keyword>
<dbReference type="Gene3D" id="3.40.50.1110">
    <property type="entry name" value="SGNH hydrolase"/>
    <property type="match status" value="1"/>
</dbReference>
<evidence type="ECO:0000256" key="5">
    <source>
        <dbReference type="ARBA" id="ARBA00022801"/>
    </source>
</evidence>
<organism evidence="9 10">
    <name type="scientific">Vitis vinifera</name>
    <name type="common">Grape</name>
    <dbReference type="NCBI Taxonomy" id="29760"/>
    <lineage>
        <taxon>Eukaryota</taxon>
        <taxon>Viridiplantae</taxon>
        <taxon>Streptophyta</taxon>
        <taxon>Embryophyta</taxon>
        <taxon>Tracheophyta</taxon>
        <taxon>Spermatophyta</taxon>
        <taxon>Magnoliopsida</taxon>
        <taxon>eudicotyledons</taxon>
        <taxon>Gunneridae</taxon>
        <taxon>Pentapetalae</taxon>
        <taxon>rosids</taxon>
        <taxon>Vitales</taxon>
        <taxon>Vitaceae</taxon>
        <taxon>Viteae</taxon>
        <taxon>Vitis</taxon>
    </lineage>
</organism>
<evidence type="ECO:0000313" key="10">
    <source>
        <dbReference type="Proteomes" id="UP000288805"/>
    </source>
</evidence>
<evidence type="ECO:0000256" key="1">
    <source>
        <dbReference type="ARBA" id="ARBA00004613"/>
    </source>
</evidence>
<comment type="caution">
    <text evidence="9">The sequence shown here is derived from an EMBL/GenBank/DDBJ whole genome shotgun (WGS) entry which is preliminary data.</text>
</comment>
<name>A0A438E523_VITVI</name>
<dbReference type="Proteomes" id="UP000288805">
    <property type="component" value="Unassembled WGS sequence"/>
</dbReference>
<dbReference type="GO" id="GO:0005576">
    <property type="term" value="C:extracellular region"/>
    <property type="evidence" value="ECO:0007669"/>
    <property type="project" value="UniProtKB-SubCell"/>
</dbReference>
<reference evidence="9 10" key="1">
    <citation type="journal article" date="2018" name="PLoS Genet.">
        <title>Population sequencing reveals clonal diversity and ancestral inbreeding in the grapevine cultivar Chardonnay.</title>
        <authorList>
            <person name="Roach M.J."/>
            <person name="Johnson D.L."/>
            <person name="Bohlmann J."/>
            <person name="van Vuuren H.J."/>
            <person name="Jones S.J."/>
            <person name="Pretorius I.S."/>
            <person name="Schmidt S.A."/>
            <person name="Borneman A.R."/>
        </authorList>
    </citation>
    <scope>NUCLEOTIDE SEQUENCE [LARGE SCALE GENOMIC DNA]</scope>
    <source>
        <strain evidence="10">cv. Chardonnay</strain>
        <tissue evidence="9">Leaf</tissue>
    </source>
</reference>
<dbReference type="InterPro" id="IPR051238">
    <property type="entry name" value="GDSL_esterase/lipase"/>
</dbReference>
<evidence type="ECO:0000313" key="9">
    <source>
        <dbReference type="EMBL" id="RVW42772.1"/>
    </source>
</evidence>
<dbReference type="GO" id="GO:0016042">
    <property type="term" value="P:lipid catabolic process"/>
    <property type="evidence" value="ECO:0007669"/>
    <property type="project" value="UniProtKB-KW"/>
</dbReference>
<evidence type="ECO:0000256" key="4">
    <source>
        <dbReference type="ARBA" id="ARBA00022729"/>
    </source>
</evidence>
<feature type="signal peptide" evidence="8">
    <location>
        <begin position="1"/>
        <end position="27"/>
    </location>
</feature>
<dbReference type="AlphaFoldDB" id="A0A438E523"/>
<keyword evidence="4 8" id="KW-0732">Signal</keyword>